<dbReference type="SMART" id="SM00871">
    <property type="entry name" value="AraC_E_bind"/>
    <property type="match status" value="1"/>
</dbReference>
<dbReference type="AlphaFoldDB" id="A0A7X2NSZ7"/>
<dbReference type="InterPro" id="IPR011256">
    <property type="entry name" value="Reg_factor_effector_dom_sf"/>
</dbReference>
<reference evidence="2 3" key="1">
    <citation type="submission" date="2019-08" db="EMBL/GenBank/DDBJ databases">
        <title>In-depth cultivation of the pig gut microbiome towards novel bacterial diversity and tailored functional studies.</title>
        <authorList>
            <person name="Wylensek D."/>
            <person name="Hitch T.C.A."/>
            <person name="Clavel T."/>
        </authorList>
    </citation>
    <scope>NUCLEOTIDE SEQUENCE [LARGE SCALE GENOMIC DNA]</scope>
    <source>
        <strain evidence="2 3">Oil+RF-744-GAM-WT-6</strain>
    </source>
</reference>
<sequence>MESWIDAKKAFTVIGYGMDIPYDQCNAVCPEFWKDFSRRKNPLQLKGMFGVCMMHEDHMHYMIADVYLPWMKLDDELEAAEIPSSDWVIFPVHGALPDSLQKVNSEVWNSWVPAHQKDLPTNGSLMLEMYMPPVEDMSQYYCELWLPLQKK</sequence>
<dbReference type="SUPFAM" id="SSF55136">
    <property type="entry name" value="Probable bacterial effector-binding domain"/>
    <property type="match status" value="1"/>
</dbReference>
<dbReference type="InterPro" id="IPR029441">
    <property type="entry name" value="Cass2"/>
</dbReference>
<dbReference type="Gene3D" id="3.20.80.10">
    <property type="entry name" value="Regulatory factor, effector binding domain"/>
    <property type="match status" value="1"/>
</dbReference>
<protein>
    <submittedName>
        <fullName evidence="2">GyrI-like domain-containing protein</fullName>
    </submittedName>
</protein>
<proteinExistence type="predicted"/>
<evidence type="ECO:0000313" key="2">
    <source>
        <dbReference type="EMBL" id="MSS59036.1"/>
    </source>
</evidence>
<dbReference type="Proteomes" id="UP000461880">
    <property type="component" value="Unassembled WGS sequence"/>
</dbReference>
<dbReference type="Pfam" id="PF14526">
    <property type="entry name" value="Cass2"/>
    <property type="match status" value="1"/>
</dbReference>
<evidence type="ECO:0000259" key="1">
    <source>
        <dbReference type="SMART" id="SM00871"/>
    </source>
</evidence>
<evidence type="ECO:0000313" key="3">
    <source>
        <dbReference type="Proteomes" id="UP000461880"/>
    </source>
</evidence>
<dbReference type="PANTHER" id="PTHR36444:SF3">
    <property type="entry name" value="TRANSCRIPTIONAL ACTIVATOR, PUTATIVE-RELATED"/>
    <property type="match status" value="1"/>
</dbReference>
<dbReference type="RefSeq" id="WP_154505110.1">
    <property type="nucleotide sequence ID" value="NZ_VUMN01000021.1"/>
</dbReference>
<dbReference type="InterPro" id="IPR053182">
    <property type="entry name" value="YobU-like_regulator"/>
</dbReference>
<gene>
    <name evidence="2" type="ORF">FYJ51_08975</name>
</gene>
<comment type="caution">
    <text evidence="2">The sequence shown here is derived from an EMBL/GenBank/DDBJ whole genome shotgun (WGS) entry which is preliminary data.</text>
</comment>
<feature type="domain" description="AraC effector-binding" evidence="1">
    <location>
        <begin position="1"/>
        <end position="149"/>
    </location>
</feature>
<name>A0A7X2NSZ7_9FIRM</name>
<organism evidence="2 3">
    <name type="scientific">Stecheria intestinalis</name>
    <dbReference type="NCBI Taxonomy" id="2606630"/>
    <lineage>
        <taxon>Bacteria</taxon>
        <taxon>Bacillati</taxon>
        <taxon>Bacillota</taxon>
        <taxon>Erysipelotrichia</taxon>
        <taxon>Erysipelotrichales</taxon>
        <taxon>Erysipelotrichaceae</taxon>
        <taxon>Stecheria</taxon>
    </lineage>
</organism>
<dbReference type="PANTHER" id="PTHR36444">
    <property type="entry name" value="TRANSCRIPTIONAL REGULATOR PROTEIN YOBU-RELATED"/>
    <property type="match status" value="1"/>
</dbReference>
<dbReference type="InterPro" id="IPR010499">
    <property type="entry name" value="AraC_E-bd"/>
</dbReference>
<accession>A0A7X2NSZ7</accession>
<keyword evidence="3" id="KW-1185">Reference proteome</keyword>
<dbReference type="EMBL" id="VUMN01000021">
    <property type="protein sequence ID" value="MSS59036.1"/>
    <property type="molecule type" value="Genomic_DNA"/>
</dbReference>